<keyword evidence="5" id="KW-0687">Ribonucleoprotein</keyword>
<comment type="similarity">
    <text evidence="2">Belongs to the mitochondrion-specific ribosomal protein mL50 family.</text>
</comment>
<organism evidence="8 9">
    <name type="scientific">Cimex lectularius</name>
    <name type="common">Bed bug</name>
    <name type="synonym">Acanthia lectularia</name>
    <dbReference type="NCBI Taxonomy" id="79782"/>
    <lineage>
        <taxon>Eukaryota</taxon>
        <taxon>Metazoa</taxon>
        <taxon>Ecdysozoa</taxon>
        <taxon>Arthropoda</taxon>
        <taxon>Hexapoda</taxon>
        <taxon>Insecta</taxon>
        <taxon>Pterygota</taxon>
        <taxon>Neoptera</taxon>
        <taxon>Paraneoptera</taxon>
        <taxon>Hemiptera</taxon>
        <taxon>Heteroptera</taxon>
        <taxon>Panheteroptera</taxon>
        <taxon>Cimicomorpha</taxon>
        <taxon>Cimicidae</taxon>
        <taxon>Cimex</taxon>
    </lineage>
</organism>
<dbReference type="EnsemblMetazoa" id="XM_014384755.1">
    <property type="protein sequence ID" value="XP_014240241.1"/>
    <property type="gene ID" value="LOC106661400"/>
</dbReference>
<dbReference type="PANTHER" id="PTHR31542:SF1">
    <property type="entry name" value="LARGE RIBOSOMAL SUBUNIT PROTEIN ML50"/>
    <property type="match status" value="1"/>
</dbReference>
<keyword evidence="4" id="KW-0496">Mitochondrion</keyword>
<dbReference type="Proteomes" id="UP000494040">
    <property type="component" value="Unassembled WGS sequence"/>
</dbReference>
<evidence type="ECO:0000256" key="2">
    <source>
        <dbReference type="ARBA" id="ARBA00008860"/>
    </source>
</evidence>
<evidence type="ECO:0000256" key="5">
    <source>
        <dbReference type="ARBA" id="ARBA00023274"/>
    </source>
</evidence>
<dbReference type="PANTHER" id="PTHR31542">
    <property type="entry name" value="39A RIBOSOMAL PROTEIN L50, MITOCHONDRIAL"/>
    <property type="match status" value="1"/>
</dbReference>
<keyword evidence="3" id="KW-0689">Ribosomal protein</keyword>
<evidence type="ECO:0000313" key="8">
    <source>
        <dbReference type="EnsemblMetazoa" id="XP_014240241.1"/>
    </source>
</evidence>
<dbReference type="InterPro" id="IPR018305">
    <property type="entry name" value="Ribosomal_m50"/>
</dbReference>
<reference evidence="8" key="1">
    <citation type="submission" date="2022-01" db="UniProtKB">
        <authorList>
            <consortium name="EnsemblMetazoa"/>
        </authorList>
    </citation>
    <scope>IDENTIFICATION</scope>
</reference>
<evidence type="ECO:0000256" key="6">
    <source>
        <dbReference type="ARBA" id="ARBA00035183"/>
    </source>
</evidence>
<evidence type="ECO:0000256" key="3">
    <source>
        <dbReference type="ARBA" id="ARBA00022980"/>
    </source>
</evidence>
<evidence type="ECO:0000256" key="1">
    <source>
        <dbReference type="ARBA" id="ARBA00004173"/>
    </source>
</evidence>
<dbReference type="AlphaFoldDB" id="A0A8I6TCW6"/>
<dbReference type="OMA" id="HIQYEYV"/>
<protein>
    <recommendedName>
        <fullName evidence="6">Large ribosomal subunit protein mL50</fullName>
    </recommendedName>
    <alternativeName>
        <fullName evidence="7">39S ribosomal protein L50, mitochondrial</fullName>
    </alternativeName>
</protein>
<name>A0A8I6TCW6_CIMLE</name>
<accession>A0A8I6TCW6</accession>
<keyword evidence="9" id="KW-1185">Reference proteome</keyword>
<dbReference type="GO" id="GO:0005762">
    <property type="term" value="C:mitochondrial large ribosomal subunit"/>
    <property type="evidence" value="ECO:0007669"/>
    <property type="project" value="TreeGrafter"/>
</dbReference>
<sequence>MAALINHVLSKNHQILAISSLRNLDFAQKRYYPKKNYKQKIPKVEVPKCRKLQSTQESVAARGFLRCQKEYEPKENYEKELKTIYNSVVGDESQDISHSVKFELFNECFKRFNHSVPNSILHTIKRYDDLLAFYGTPVSEVLPLDKLKSIDLPPNLHIQYEPLRFHPDDDTMFKGQTAFPKSNTLVTGIRTRKKYKGCKVVDSWPEAY</sequence>
<evidence type="ECO:0000313" key="9">
    <source>
        <dbReference type="Proteomes" id="UP000494040"/>
    </source>
</evidence>
<evidence type="ECO:0000256" key="7">
    <source>
        <dbReference type="ARBA" id="ARBA00035398"/>
    </source>
</evidence>
<dbReference type="GeneID" id="106661400"/>
<evidence type="ECO:0000256" key="4">
    <source>
        <dbReference type="ARBA" id="ARBA00023128"/>
    </source>
</evidence>
<dbReference type="RefSeq" id="XP_014240241.1">
    <property type="nucleotide sequence ID" value="XM_014384755.1"/>
</dbReference>
<comment type="subcellular location">
    <subcellularLocation>
        <location evidence="1">Mitochondrion</location>
    </subcellularLocation>
</comment>
<proteinExistence type="inferred from homology"/>
<dbReference type="CTD" id="54534"/>
<dbReference type="KEGG" id="clec:106661400"/>
<dbReference type="OrthoDB" id="9939609at2759"/>